<feature type="binding site" description="axial binding residue" evidence="5">
    <location>
        <position position="190"/>
    </location>
    <ligand>
        <name>heme</name>
        <dbReference type="ChEBI" id="CHEBI:30413"/>
    </ligand>
    <ligandPart>
        <name>Fe</name>
        <dbReference type="ChEBI" id="CHEBI:18248"/>
    </ligandPart>
</feature>
<dbReference type="OrthoDB" id="1103324at2759"/>
<keyword evidence="4 5" id="KW-0408">Iron</keyword>
<evidence type="ECO:0000256" key="4">
    <source>
        <dbReference type="ARBA" id="ARBA00023004"/>
    </source>
</evidence>
<comment type="cofactor">
    <cofactor evidence="5">
        <name>heme</name>
        <dbReference type="ChEBI" id="CHEBI:30413"/>
    </cofactor>
</comment>
<name>A0A5M9MT93_9EURO</name>
<dbReference type="Gene3D" id="1.10.630.10">
    <property type="entry name" value="Cytochrome P450"/>
    <property type="match status" value="1"/>
</dbReference>
<dbReference type="Proteomes" id="UP000324241">
    <property type="component" value="Unassembled WGS sequence"/>
</dbReference>
<dbReference type="PRINTS" id="PR00463">
    <property type="entry name" value="EP450I"/>
</dbReference>
<evidence type="ECO:0000313" key="7">
    <source>
        <dbReference type="Proteomes" id="UP000324241"/>
    </source>
</evidence>
<keyword evidence="5" id="KW-0349">Heme</keyword>
<dbReference type="GO" id="GO:0005506">
    <property type="term" value="F:iron ion binding"/>
    <property type="evidence" value="ECO:0007669"/>
    <property type="project" value="InterPro"/>
</dbReference>
<comment type="caution">
    <text evidence="6">The sequence shown here is derived from an EMBL/GenBank/DDBJ whole genome shotgun (WGS) entry which is preliminary data.</text>
</comment>
<dbReference type="InterPro" id="IPR036396">
    <property type="entry name" value="Cyt_P450_sf"/>
</dbReference>
<evidence type="ECO:0000256" key="3">
    <source>
        <dbReference type="ARBA" id="ARBA00023002"/>
    </source>
</evidence>
<organism evidence="6 7">
    <name type="scientific">Aspergillus tanneri</name>
    <dbReference type="NCBI Taxonomy" id="1220188"/>
    <lineage>
        <taxon>Eukaryota</taxon>
        <taxon>Fungi</taxon>
        <taxon>Dikarya</taxon>
        <taxon>Ascomycota</taxon>
        <taxon>Pezizomycotina</taxon>
        <taxon>Eurotiomycetes</taxon>
        <taxon>Eurotiomycetidae</taxon>
        <taxon>Eurotiales</taxon>
        <taxon>Aspergillaceae</taxon>
        <taxon>Aspergillus</taxon>
        <taxon>Aspergillus subgen. Circumdati</taxon>
    </lineage>
</organism>
<dbReference type="VEuPathDB" id="FungiDB:EYZ11_006063"/>
<dbReference type="GO" id="GO:0004497">
    <property type="term" value="F:monooxygenase activity"/>
    <property type="evidence" value="ECO:0007669"/>
    <property type="project" value="UniProtKB-KW"/>
</dbReference>
<dbReference type="InterPro" id="IPR002401">
    <property type="entry name" value="Cyt_P450_E_grp-I"/>
</dbReference>
<evidence type="ECO:0000256" key="1">
    <source>
        <dbReference type="ARBA" id="ARBA00010617"/>
    </source>
</evidence>
<dbReference type="SUPFAM" id="SSF48264">
    <property type="entry name" value="Cytochrome P450"/>
    <property type="match status" value="1"/>
</dbReference>
<keyword evidence="3" id="KW-0560">Oxidoreductase</keyword>
<dbReference type="GO" id="GO:0020037">
    <property type="term" value="F:heme binding"/>
    <property type="evidence" value="ECO:0007669"/>
    <property type="project" value="InterPro"/>
</dbReference>
<evidence type="ECO:0000313" key="6">
    <source>
        <dbReference type="EMBL" id="KAA8649156.1"/>
    </source>
</evidence>
<evidence type="ECO:0000256" key="5">
    <source>
        <dbReference type="PIRSR" id="PIRSR602401-1"/>
    </source>
</evidence>
<dbReference type="InterPro" id="IPR001128">
    <property type="entry name" value="Cyt_P450"/>
</dbReference>
<proteinExistence type="inferred from homology"/>
<dbReference type="InterPro" id="IPR050364">
    <property type="entry name" value="Cytochrome_P450_fung"/>
</dbReference>
<reference evidence="6 7" key="1">
    <citation type="submission" date="2019-08" db="EMBL/GenBank/DDBJ databases">
        <title>The genome sequence of a newly discovered highly antifungal drug resistant Aspergillus species, Aspergillus tanneri NIH 1004.</title>
        <authorList>
            <person name="Mounaud S."/>
            <person name="Singh I."/>
            <person name="Joardar V."/>
            <person name="Pakala S."/>
            <person name="Pakala S."/>
            <person name="Venepally P."/>
            <person name="Chung J.K."/>
            <person name="Losada L."/>
            <person name="Nierman W.C."/>
        </authorList>
    </citation>
    <scope>NUCLEOTIDE SEQUENCE [LARGE SCALE GENOMIC DNA]</scope>
    <source>
        <strain evidence="6 7">NIH1004</strain>
    </source>
</reference>
<dbReference type="Pfam" id="PF00067">
    <property type="entry name" value="p450"/>
    <property type="match status" value="1"/>
</dbReference>
<dbReference type="PANTHER" id="PTHR46300:SF11">
    <property type="entry name" value="OXIDOREDUCTASE, PUTATIVE-RELATED"/>
    <property type="match status" value="1"/>
</dbReference>
<sequence>MSENCAGPMSNLVDFFQLLRRLPNPHRRSRKLHHGLVEIYGGFIKDVERKEQLDDLDMAILASSLMIGGVETTVAVMQWFSPLIRAYPEIQKKAQAEIDRVVGRNRLPDIEDEKNLPCCHAIIKEVERVDSPFLLGTLHVASEDFVYRGQYIPKDTPERYIDTLTSADSANMADSMQRDHWIFGAGRQICPGMIVAEREIWLTISRMPLAFDMHEMPGEPIDLKEYDRLSSRSPVPFRVKLTPRHENMAKLLKKAEPWSGIEFQCIEYKICQLGD</sequence>
<keyword evidence="2 5" id="KW-0479">Metal-binding</keyword>
<dbReference type="EMBL" id="QUQM01000003">
    <property type="protein sequence ID" value="KAA8649156.1"/>
    <property type="molecule type" value="Genomic_DNA"/>
</dbReference>
<comment type="similarity">
    <text evidence="1">Belongs to the cytochrome P450 family.</text>
</comment>
<dbReference type="AlphaFoldDB" id="A0A5M9MT93"/>
<protein>
    <recommendedName>
        <fullName evidence="8">Cytochrome P450</fullName>
    </recommendedName>
</protein>
<dbReference type="GeneID" id="54327753"/>
<dbReference type="GO" id="GO:0016705">
    <property type="term" value="F:oxidoreductase activity, acting on paired donors, with incorporation or reduction of molecular oxygen"/>
    <property type="evidence" value="ECO:0007669"/>
    <property type="project" value="InterPro"/>
</dbReference>
<dbReference type="PANTHER" id="PTHR46300">
    <property type="entry name" value="P450, PUTATIVE (EUROFUNG)-RELATED-RELATED"/>
    <property type="match status" value="1"/>
</dbReference>
<gene>
    <name evidence="6" type="ORF">ATNIH1004_005051</name>
</gene>
<accession>A0A5M9MT93</accession>
<evidence type="ECO:0008006" key="8">
    <source>
        <dbReference type="Google" id="ProtNLM"/>
    </source>
</evidence>
<dbReference type="RefSeq" id="XP_033428517.1">
    <property type="nucleotide sequence ID" value="XM_033569711.1"/>
</dbReference>
<evidence type="ECO:0000256" key="2">
    <source>
        <dbReference type="ARBA" id="ARBA00022723"/>
    </source>
</evidence>